<keyword evidence="4" id="KW-1185">Reference proteome</keyword>
<organism evidence="2 4">
    <name type="scientific">Acidithiobacillus thiooxidans</name>
    <name type="common">Thiobacillus thiooxidans</name>
    <dbReference type="NCBI Taxonomy" id="930"/>
    <lineage>
        <taxon>Bacteria</taxon>
        <taxon>Pseudomonadati</taxon>
        <taxon>Pseudomonadota</taxon>
        <taxon>Acidithiobacillia</taxon>
        <taxon>Acidithiobacillales</taxon>
        <taxon>Acidithiobacillaceae</taxon>
        <taxon>Acidithiobacillus</taxon>
    </lineage>
</organism>
<dbReference type="Proteomes" id="UP000094893">
    <property type="component" value="Unassembled WGS sequence"/>
</dbReference>
<dbReference type="RefSeq" id="WP_024893845.1">
    <property type="nucleotide sequence ID" value="NZ_LGYM01000022.1"/>
</dbReference>
<reference evidence="2 3" key="1">
    <citation type="journal article" date="2016" name="Int. J. Mol. Sci.">
        <title>Comparative genomics of the extreme acidophile Acidithiobacillus thiooxidans reveals intraspecific divergence and niche adaptation.</title>
        <authorList>
            <person name="Zhang X."/>
            <person name="Feng X."/>
            <person name="Tao J."/>
            <person name="Ma L."/>
            <person name="Xiao Y."/>
            <person name="Liang Y."/>
            <person name="Liu X."/>
            <person name="Yin H."/>
        </authorList>
    </citation>
    <scope>NUCLEOTIDE SEQUENCE [LARGE SCALE GENOMIC DNA]</scope>
    <source>
        <strain evidence="1 3">A02</strain>
        <strain evidence="2">DXS-W</strain>
    </source>
</reference>
<evidence type="ECO:0000313" key="3">
    <source>
        <dbReference type="Proteomes" id="UP000094893"/>
    </source>
</evidence>
<dbReference type="EMBL" id="LWSA01000142">
    <property type="protein sequence ID" value="OCX72489.1"/>
    <property type="molecule type" value="Genomic_DNA"/>
</dbReference>
<accession>A0A1C2JMY9</accession>
<evidence type="ECO:0000313" key="2">
    <source>
        <dbReference type="EMBL" id="OCX74734.1"/>
    </source>
</evidence>
<dbReference type="AlphaFoldDB" id="A0A1C2JMY9"/>
<evidence type="ECO:0000313" key="4">
    <source>
        <dbReference type="Proteomes" id="UP000095008"/>
    </source>
</evidence>
<proteinExistence type="predicted"/>
<protein>
    <submittedName>
        <fullName evidence="2">Uncharacterized protein</fullName>
    </submittedName>
</protein>
<dbReference type="Proteomes" id="UP000095008">
    <property type="component" value="Unassembled WGS sequence"/>
</dbReference>
<evidence type="ECO:0000313" key="1">
    <source>
        <dbReference type="EMBL" id="OCX72489.1"/>
    </source>
</evidence>
<dbReference type="EMBL" id="LWRY01000032">
    <property type="protein sequence ID" value="OCX74734.1"/>
    <property type="molecule type" value="Genomic_DNA"/>
</dbReference>
<gene>
    <name evidence="2" type="ORF">A6M23_05035</name>
    <name evidence="1" type="ORF">A6P07_09830</name>
</gene>
<sequence length="96" mass="10942">MLGNILVRIENHGIPAEERQQRLLRALEKYNDAQLLSLASRRDRQEPKRDLRAVMIALPPAAMQRILRLPDGEWHVSVSALVDRLLDQKPARTGGK</sequence>
<dbReference type="STRING" id="930.GCA_002079865_01435"/>
<comment type="caution">
    <text evidence="2">The sequence shown here is derived from an EMBL/GenBank/DDBJ whole genome shotgun (WGS) entry which is preliminary data.</text>
</comment>
<name>A0A1C2JMY9_ACITH</name>